<dbReference type="InterPro" id="IPR013424">
    <property type="entry name" value="Ice-binding_C"/>
</dbReference>
<accession>A0A1I3Y3S6</accession>
<dbReference type="EMBL" id="FOSP01000003">
    <property type="protein sequence ID" value="SFK26498.1"/>
    <property type="molecule type" value="Genomic_DNA"/>
</dbReference>
<organism evidence="3 4">
    <name type="scientific">Nitrosomonas aestuarii</name>
    <dbReference type="NCBI Taxonomy" id="52441"/>
    <lineage>
        <taxon>Bacteria</taxon>
        <taxon>Pseudomonadati</taxon>
        <taxon>Pseudomonadota</taxon>
        <taxon>Betaproteobacteria</taxon>
        <taxon>Nitrosomonadales</taxon>
        <taxon>Nitrosomonadaceae</taxon>
        <taxon>Nitrosomonas</taxon>
    </lineage>
</organism>
<keyword evidence="1" id="KW-0812">Transmembrane</keyword>
<dbReference type="Proteomes" id="UP000199533">
    <property type="component" value="Unassembled WGS sequence"/>
</dbReference>
<proteinExistence type="predicted"/>
<feature type="chain" id="PRO_5011583924" evidence="2">
    <location>
        <begin position="25"/>
        <end position="361"/>
    </location>
</feature>
<keyword evidence="2" id="KW-0732">Signal</keyword>
<protein>
    <submittedName>
        <fullName evidence="3">PEP-CTERM protein-sorting domain-containing protein</fullName>
    </submittedName>
</protein>
<evidence type="ECO:0000256" key="1">
    <source>
        <dbReference type="SAM" id="Phobius"/>
    </source>
</evidence>
<feature type="signal peptide" evidence="2">
    <location>
        <begin position="1"/>
        <end position="24"/>
    </location>
</feature>
<dbReference type="OrthoDB" id="8756329at2"/>
<name>A0A1I3Y3S6_9PROT</name>
<dbReference type="AlphaFoldDB" id="A0A1I3Y3S6"/>
<keyword evidence="1" id="KW-0472">Membrane</keyword>
<keyword evidence="1" id="KW-1133">Transmembrane helix</keyword>
<reference evidence="4" key="1">
    <citation type="submission" date="2016-10" db="EMBL/GenBank/DDBJ databases">
        <authorList>
            <person name="Varghese N."/>
            <person name="Submissions S."/>
        </authorList>
    </citation>
    <scope>NUCLEOTIDE SEQUENCE [LARGE SCALE GENOMIC DNA]</scope>
    <source>
        <strain evidence="4">Nm69</strain>
    </source>
</reference>
<sequence>MQTQINPLAALAVALALISVNAQAIPLTISGSATLLSGVNRSVSNNNTTPDQRTQNTNIAVSQFNSNNGVLMSLTATLTPGNSTTWLRADGNNPARGTATVNEVWSGSGGLNAAGTLNTVTKNGNADGTDNSWNSLSQTINNVTNLDNWVGTGNVVTSLSTTLIADRDSNTLTANIGSSGANNTETLTNLNAGYSVTYDYLLHADASFAAVSSQTVLNLDFGTVNLGDLTPLLNFSIFNLSGERVGLDLDSFSGFGDTLALGTNLGLFAGLAANGENGFQAFLDTSVAGNFNATYLLNLSDADIGASSSRYRYDNYLTLNLTGNVIRQPSAASVAVPVPGILPLLGIGLLGFIGLRRRKVQ</sequence>
<feature type="transmembrane region" description="Helical" evidence="1">
    <location>
        <begin position="334"/>
        <end position="355"/>
    </location>
</feature>
<evidence type="ECO:0000313" key="3">
    <source>
        <dbReference type="EMBL" id="SFK26498.1"/>
    </source>
</evidence>
<keyword evidence="4" id="KW-1185">Reference proteome</keyword>
<gene>
    <name evidence="3" type="ORF">SAMN05216302_100314</name>
</gene>
<dbReference type="RefSeq" id="WP_090696944.1">
    <property type="nucleotide sequence ID" value="NZ_FOSP01000003.1"/>
</dbReference>
<evidence type="ECO:0000313" key="4">
    <source>
        <dbReference type="Proteomes" id="UP000199533"/>
    </source>
</evidence>
<dbReference type="NCBIfam" id="TIGR02595">
    <property type="entry name" value="PEP_CTERM"/>
    <property type="match status" value="1"/>
</dbReference>
<evidence type="ECO:0000256" key="2">
    <source>
        <dbReference type="SAM" id="SignalP"/>
    </source>
</evidence>